<evidence type="ECO:0000313" key="2">
    <source>
        <dbReference type="EMBL" id="ETL37996.1"/>
    </source>
</evidence>
<accession>W2IV48</accession>
<dbReference type="Proteomes" id="UP000053864">
    <property type="component" value="Unassembled WGS sequence"/>
</dbReference>
<dbReference type="EMBL" id="KI673439">
    <property type="protein sequence ID" value="ETL37996.1"/>
    <property type="molecule type" value="Genomic_DNA"/>
</dbReference>
<dbReference type="AlphaFoldDB" id="W2IV48"/>
<name>W2IV48_PHYNI</name>
<protein>
    <submittedName>
        <fullName evidence="2">Uncharacterized protein</fullName>
    </submittedName>
</protein>
<evidence type="ECO:0000313" key="1">
    <source>
        <dbReference type="EMBL" id="ETK84559.1"/>
    </source>
</evidence>
<gene>
    <name evidence="1" type="ORF">L915_10480</name>
    <name evidence="2" type="ORF">L916_10373</name>
</gene>
<dbReference type="Proteomes" id="UP000053236">
    <property type="component" value="Unassembled WGS sequence"/>
</dbReference>
<sequence>MVRRVAVYKIGIKFINNSVCMFTAENLIIVFTIRPIRPPMNG</sequence>
<reference evidence="2" key="2">
    <citation type="submission" date="2013-11" db="EMBL/GenBank/DDBJ databases">
        <title>The Genome Sequence of Phytophthora parasitica CJ05E6.</title>
        <authorList>
            <consortium name="The Broad Institute Genomics Platform"/>
            <person name="Russ C."/>
            <person name="Tyler B."/>
            <person name="Panabieres F."/>
            <person name="Shan W."/>
            <person name="Tripathy S."/>
            <person name="Grunwald N."/>
            <person name="Machado M."/>
            <person name="Johnson C.S."/>
            <person name="Arredondo F."/>
            <person name="Hong C."/>
            <person name="Coffey M."/>
            <person name="Young S.K."/>
            <person name="Zeng Q."/>
            <person name="Gargeya S."/>
            <person name="Fitzgerald M."/>
            <person name="Abouelleil A."/>
            <person name="Alvarado L."/>
            <person name="Chapman S.B."/>
            <person name="Gainer-Dewar J."/>
            <person name="Goldberg J."/>
            <person name="Griggs A."/>
            <person name="Gujja S."/>
            <person name="Hansen M."/>
            <person name="Howarth C."/>
            <person name="Imamovic A."/>
            <person name="Ireland A."/>
            <person name="Larimer J."/>
            <person name="McCowan C."/>
            <person name="Murphy C."/>
            <person name="Pearson M."/>
            <person name="Poon T.W."/>
            <person name="Priest M."/>
            <person name="Roberts A."/>
            <person name="Saif S."/>
            <person name="Shea T."/>
            <person name="Sykes S."/>
            <person name="Wortman J."/>
            <person name="Nusbaum C."/>
            <person name="Birren B."/>
        </authorList>
    </citation>
    <scope>NUCLEOTIDE SEQUENCE [LARGE SCALE GENOMIC DNA]</scope>
    <source>
        <strain evidence="2">CJ05E6</strain>
    </source>
</reference>
<proteinExistence type="predicted"/>
<organism evidence="2">
    <name type="scientific">Phytophthora nicotianae</name>
    <name type="common">Potato buckeye rot agent</name>
    <name type="synonym">Phytophthora parasitica</name>
    <dbReference type="NCBI Taxonomy" id="4792"/>
    <lineage>
        <taxon>Eukaryota</taxon>
        <taxon>Sar</taxon>
        <taxon>Stramenopiles</taxon>
        <taxon>Oomycota</taxon>
        <taxon>Peronosporomycetes</taxon>
        <taxon>Peronosporales</taxon>
        <taxon>Peronosporaceae</taxon>
        <taxon>Phytophthora</taxon>
    </lineage>
</organism>
<dbReference type="EMBL" id="KI686775">
    <property type="protein sequence ID" value="ETK84559.1"/>
    <property type="molecule type" value="Genomic_DNA"/>
</dbReference>
<reference evidence="1" key="1">
    <citation type="submission" date="2013-11" db="EMBL/GenBank/DDBJ databases">
        <title>The Genome Sequence of Phytophthora parasitica CJ02B3.</title>
        <authorList>
            <consortium name="The Broad Institute Genomics Platform"/>
            <person name="Russ C."/>
            <person name="Tyler B."/>
            <person name="Panabieres F."/>
            <person name="Shan W."/>
            <person name="Tripathy S."/>
            <person name="Grunwald N."/>
            <person name="Machado M."/>
            <person name="Johnson C.S."/>
            <person name="Arredondo F."/>
            <person name="Hong C."/>
            <person name="Coffey M."/>
            <person name="Young S.K."/>
            <person name="Zeng Q."/>
            <person name="Gargeya S."/>
            <person name="Fitzgerald M."/>
            <person name="Abouelleil A."/>
            <person name="Alvarado L."/>
            <person name="Chapman S.B."/>
            <person name="Gainer-Dewar J."/>
            <person name="Goldberg J."/>
            <person name="Griggs A."/>
            <person name="Gujja S."/>
            <person name="Hansen M."/>
            <person name="Howarth C."/>
            <person name="Imamovic A."/>
            <person name="Ireland A."/>
            <person name="Larimer J."/>
            <person name="McCowan C."/>
            <person name="Murphy C."/>
            <person name="Pearson M."/>
            <person name="Poon T.W."/>
            <person name="Priest M."/>
            <person name="Roberts A."/>
            <person name="Saif S."/>
            <person name="Shea T."/>
            <person name="Sykes S."/>
            <person name="Wortman J."/>
            <person name="Nusbaum C."/>
            <person name="Birren B."/>
        </authorList>
    </citation>
    <scope>NUCLEOTIDE SEQUENCE [LARGE SCALE GENOMIC DNA]</scope>
    <source>
        <strain evidence="1">CJ02B3</strain>
    </source>
</reference>